<organism evidence="3 4">
    <name type="scientific">Laodelphax striatellus</name>
    <name type="common">Small brown planthopper</name>
    <name type="synonym">Delphax striatella</name>
    <dbReference type="NCBI Taxonomy" id="195883"/>
    <lineage>
        <taxon>Eukaryota</taxon>
        <taxon>Metazoa</taxon>
        <taxon>Ecdysozoa</taxon>
        <taxon>Arthropoda</taxon>
        <taxon>Hexapoda</taxon>
        <taxon>Insecta</taxon>
        <taxon>Pterygota</taxon>
        <taxon>Neoptera</taxon>
        <taxon>Paraneoptera</taxon>
        <taxon>Hemiptera</taxon>
        <taxon>Auchenorrhyncha</taxon>
        <taxon>Fulgoroidea</taxon>
        <taxon>Delphacidae</taxon>
        <taxon>Criomorphinae</taxon>
        <taxon>Laodelphax</taxon>
    </lineage>
</organism>
<dbReference type="EMBL" id="QKKF02028569">
    <property type="protein sequence ID" value="RZF35363.1"/>
    <property type="molecule type" value="Genomic_DNA"/>
</dbReference>
<dbReference type="AlphaFoldDB" id="A0A482WPD4"/>
<sequence>MEELTWAKIAYFDKCTTEVEKQAAGYELKGVELAESADFSAALDAFTRSIETAPHRPSGFNNRAQVYRIQGDIQG</sequence>
<dbReference type="SMR" id="A0A482WPD4"/>
<comment type="similarity">
    <text evidence="1">Belongs to the TTC36 family.</text>
</comment>
<dbReference type="Proteomes" id="UP000291343">
    <property type="component" value="Unassembled WGS sequence"/>
</dbReference>
<dbReference type="STRING" id="195883.A0A482WPD4"/>
<dbReference type="GO" id="GO:0006570">
    <property type="term" value="P:tyrosine metabolic process"/>
    <property type="evidence" value="ECO:0007669"/>
    <property type="project" value="TreeGrafter"/>
</dbReference>
<dbReference type="PROSITE" id="PS50005">
    <property type="entry name" value="TPR"/>
    <property type="match status" value="1"/>
</dbReference>
<dbReference type="InParanoid" id="A0A482WPD4"/>
<accession>A0A482WPD4</accession>
<dbReference type="InterPro" id="IPR011990">
    <property type="entry name" value="TPR-like_helical_dom_sf"/>
</dbReference>
<dbReference type="InterPro" id="IPR019734">
    <property type="entry name" value="TPR_rpt"/>
</dbReference>
<evidence type="ECO:0000256" key="1">
    <source>
        <dbReference type="ARBA" id="ARBA00006995"/>
    </source>
</evidence>
<keyword evidence="4" id="KW-1185">Reference proteome</keyword>
<keyword evidence="2" id="KW-0802">TPR repeat</keyword>
<protein>
    <submittedName>
        <fullName evidence="3">Uncharacterized protein</fullName>
    </submittedName>
</protein>
<name>A0A482WPD4_LAOST</name>
<evidence type="ECO:0000256" key="2">
    <source>
        <dbReference type="PROSITE-ProRule" id="PRU00339"/>
    </source>
</evidence>
<dbReference type="InterPro" id="IPR038906">
    <property type="entry name" value="TTC36"/>
</dbReference>
<feature type="repeat" description="TPR" evidence="2">
    <location>
        <begin position="23"/>
        <end position="56"/>
    </location>
</feature>
<comment type="caution">
    <text evidence="3">The sequence shown here is derived from an EMBL/GenBank/DDBJ whole genome shotgun (WGS) entry which is preliminary data.</text>
</comment>
<evidence type="ECO:0000313" key="3">
    <source>
        <dbReference type="EMBL" id="RZF35363.1"/>
    </source>
</evidence>
<dbReference type="PANTHER" id="PTHR21405:SF0">
    <property type="entry name" value="TETRATRICOPEPTIDE REPEAT PROTEIN 36"/>
    <property type="match status" value="1"/>
</dbReference>
<dbReference type="Gene3D" id="1.25.40.10">
    <property type="entry name" value="Tetratricopeptide repeat domain"/>
    <property type="match status" value="1"/>
</dbReference>
<gene>
    <name evidence="3" type="ORF">LSTR_LSTR012570</name>
</gene>
<dbReference type="OrthoDB" id="539634at2759"/>
<proteinExistence type="inferred from homology"/>
<evidence type="ECO:0000313" key="4">
    <source>
        <dbReference type="Proteomes" id="UP000291343"/>
    </source>
</evidence>
<dbReference type="SUPFAM" id="SSF48452">
    <property type="entry name" value="TPR-like"/>
    <property type="match status" value="1"/>
</dbReference>
<dbReference type="PANTHER" id="PTHR21405">
    <property type="entry name" value="CDNA SEQUENCE BC021608"/>
    <property type="match status" value="1"/>
</dbReference>
<reference evidence="3 4" key="1">
    <citation type="journal article" date="2017" name="Gigascience">
        <title>Genome sequence of the small brown planthopper, Laodelphax striatellus.</title>
        <authorList>
            <person name="Zhu J."/>
            <person name="Jiang F."/>
            <person name="Wang X."/>
            <person name="Yang P."/>
            <person name="Bao Y."/>
            <person name="Zhao W."/>
            <person name="Wang W."/>
            <person name="Lu H."/>
            <person name="Wang Q."/>
            <person name="Cui N."/>
            <person name="Li J."/>
            <person name="Chen X."/>
            <person name="Luo L."/>
            <person name="Yu J."/>
            <person name="Kang L."/>
            <person name="Cui F."/>
        </authorList>
    </citation>
    <scope>NUCLEOTIDE SEQUENCE [LARGE SCALE GENOMIC DNA]</scope>
    <source>
        <strain evidence="3">Lst14</strain>
    </source>
</reference>